<dbReference type="STRING" id="553311.SAMN05216231_2553"/>
<feature type="transmembrane region" description="Helical" evidence="1">
    <location>
        <begin position="142"/>
        <end position="171"/>
    </location>
</feature>
<keyword evidence="4" id="KW-1185">Reference proteome</keyword>
<proteinExistence type="predicted"/>
<dbReference type="PANTHER" id="PTHR31272:SF4">
    <property type="entry name" value="CYTOCHROME C-TYPE BIOGENESIS PROTEIN HI_1454-RELATED"/>
    <property type="match status" value="1"/>
</dbReference>
<dbReference type="Pfam" id="PF13386">
    <property type="entry name" value="DsbD_2"/>
    <property type="match status" value="1"/>
</dbReference>
<evidence type="ECO:0000259" key="2">
    <source>
        <dbReference type="Pfam" id="PF13386"/>
    </source>
</evidence>
<dbReference type="InterPro" id="IPR051790">
    <property type="entry name" value="Cytochrome_c-biogenesis_DsbD"/>
</dbReference>
<accession>A0A1H1DSB8</accession>
<evidence type="ECO:0000313" key="4">
    <source>
        <dbReference type="Proteomes" id="UP000199444"/>
    </source>
</evidence>
<feature type="transmembrane region" description="Helical" evidence="1">
    <location>
        <begin position="12"/>
        <end position="40"/>
    </location>
</feature>
<dbReference type="Proteomes" id="UP000199444">
    <property type="component" value="Unassembled WGS sequence"/>
</dbReference>
<feature type="transmembrane region" description="Helical" evidence="1">
    <location>
        <begin position="101"/>
        <end position="121"/>
    </location>
</feature>
<feature type="domain" description="Urease accessory protein UreH-like transmembrane" evidence="2">
    <location>
        <begin position="56"/>
        <end position="225"/>
    </location>
</feature>
<dbReference type="InterPro" id="IPR039447">
    <property type="entry name" value="UreH-like_TM_dom"/>
</dbReference>
<evidence type="ECO:0000313" key="3">
    <source>
        <dbReference type="EMBL" id="SDQ79431.1"/>
    </source>
</evidence>
<dbReference type="RefSeq" id="WP_092493371.1">
    <property type="nucleotide sequence ID" value="NZ_FNKD01000003.1"/>
</dbReference>
<reference evidence="3 4" key="1">
    <citation type="submission" date="2016-10" db="EMBL/GenBank/DDBJ databases">
        <authorList>
            <person name="de Groot N.N."/>
        </authorList>
    </citation>
    <scope>NUCLEOTIDE SEQUENCE [LARGE SCALE GENOMIC DNA]</scope>
    <source>
        <strain evidence="3 4">CGMCC 1.10449</strain>
    </source>
</reference>
<feature type="transmembrane region" description="Helical" evidence="1">
    <location>
        <begin position="61"/>
        <end position="81"/>
    </location>
</feature>
<feature type="transmembrane region" description="Helical" evidence="1">
    <location>
        <begin position="177"/>
        <end position="199"/>
    </location>
</feature>
<organism evidence="3 4">
    <name type="scientific">Virgibacillus salinus</name>
    <dbReference type="NCBI Taxonomy" id="553311"/>
    <lineage>
        <taxon>Bacteria</taxon>
        <taxon>Bacillati</taxon>
        <taxon>Bacillota</taxon>
        <taxon>Bacilli</taxon>
        <taxon>Bacillales</taxon>
        <taxon>Bacillaceae</taxon>
        <taxon>Virgibacillus</taxon>
    </lineage>
</organism>
<name>A0A1H1DSB8_9BACI</name>
<evidence type="ECO:0000256" key="1">
    <source>
        <dbReference type="SAM" id="Phobius"/>
    </source>
</evidence>
<gene>
    <name evidence="3" type="ORF">SAMN05216231_2553</name>
</gene>
<dbReference type="AlphaFoldDB" id="A0A1H1DSB8"/>
<dbReference type="EMBL" id="FNKD01000003">
    <property type="protein sequence ID" value="SDQ79431.1"/>
    <property type="molecule type" value="Genomic_DNA"/>
</dbReference>
<keyword evidence="1" id="KW-0472">Membrane</keyword>
<feature type="transmembrane region" description="Helical" evidence="1">
    <location>
        <begin position="211"/>
        <end position="232"/>
    </location>
</feature>
<sequence>MLGIEADTMLIAGMFLAIGAGALSFLSPCVLPIFPAYLSYITGISVKELQGNQNTKIRRQLLSHSAFFLLGVSLVFISLGAGASFLGQWIQDLLLGDSGLFLQRIAGVFIIIMGLFIAGWISPTALMKERRFNYSKKPAGYLGTFFVGLGFAAGWTPCIGPIFGSILLLAASNPGQGVFYTVMYVIGFALPFIILTFFLGSTKWIVRHSQVIMKVGGVIMIIMGLVLFFGLMPRITGFLLDLIQGTWLSKLG</sequence>
<keyword evidence="1" id="KW-0812">Transmembrane</keyword>
<keyword evidence="1" id="KW-1133">Transmembrane helix</keyword>
<dbReference type="PANTHER" id="PTHR31272">
    <property type="entry name" value="CYTOCHROME C-TYPE BIOGENESIS PROTEIN HI_1454-RELATED"/>
    <property type="match status" value="1"/>
</dbReference>
<protein>
    <submittedName>
        <fullName evidence="3">Cytochrome c-type biogenesis protein</fullName>
    </submittedName>
</protein>